<feature type="compositionally biased region" description="Acidic residues" evidence="1">
    <location>
        <begin position="193"/>
        <end position="207"/>
    </location>
</feature>
<accession>A0AAD7JTL2</accession>
<dbReference type="EMBL" id="JARKIB010000018">
    <property type="protein sequence ID" value="KAJ7769279.1"/>
    <property type="molecule type" value="Genomic_DNA"/>
</dbReference>
<name>A0AAD7JTL2_9AGAR</name>
<sequence>MAEQRQEVRRLERKHRLIEAGEMCPQTPPPTDDEDGDIDDGERAARGGESVWEGDFLDLVGCGNERELHLALRIEWAKAYVRKHHWEEEHNVFVWEQRGLVLPTGAVEVGFPQGAKAYTAKSAQMFREMKNQAAIMFMEPRLANGKKRAVRRVPILQSIDDKERDSEGEDSDEEEDWGTWDGTRDGDERGDAYSDEELFLDGEDEEM</sequence>
<reference evidence="2" key="1">
    <citation type="submission" date="2023-03" db="EMBL/GenBank/DDBJ databases">
        <title>Massive genome expansion in bonnet fungi (Mycena s.s.) driven by repeated elements and novel gene families across ecological guilds.</title>
        <authorList>
            <consortium name="Lawrence Berkeley National Laboratory"/>
            <person name="Harder C.B."/>
            <person name="Miyauchi S."/>
            <person name="Viragh M."/>
            <person name="Kuo A."/>
            <person name="Thoen E."/>
            <person name="Andreopoulos B."/>
            <person name="Lu D."/>
            <person name="Skrede I."/>
            <person name="Drula E."/>
            <person name="Henrissat B."/>
            <person name="Morin E."/>
            <person name="Kohler A."/>
            <person name="Barry K."/>
            <person name="LaButti K."/>
            <person name="Morin E."/>
            <person name="Salamov A."/>
            <person name="Lipzen A."/>
            <person name="Mereny Z."/>
            <person name="Hegedus B."/>
            <person name="Baldrian P."/>
            <person name="Stursova M."/>
            <person name="Weitz H."/>
            <person name="Taylor A."/>
            <person name="Grigoriev I.V."/>
            <person name="Nagy L.G."/>
            <person name="Martin F."/>
            <person name="Kauserud H."/>
        </authorList>
    </citation>
    <scope>NUCLEOTIDE SEQUENCE</scope>
    <source>
        <strain evidence="2">CBHHK182m</strain>
    </source>
</reference>
<feature type="region of interest" description="Disordered" evidence="1">
    <location>
        <begin position="158"/>
        <end position="207"/>
    </location>
</feature>
<comment type="caution">
    <text evidence="2">The sequence shown here is derived from an EMBL/GenBank/DDBJ whole genome shotgun (WGS) entry which is preliminary data.</text>
</comment>
<proteinExistence type="predicted"/>
<dbReference type="Proteomes" id="UP001215598">
    <property type="component" value="Unassembled WGS sequence"/>
</dbReference>
<evidence type="ECO:0000313" key="3">
    <source>
        <dbReference type="Proteomes" id="UP001215598"/>
    </source>
</evidence>
<feature type="region of interest" description="Disordered" evidence="1">
    <location>
        <begin position="1"/>
        <end position="44"/>
    </location>
</feature>
<evidence type="ECO:0000313" key="2">
    <source>
        <dbReference type="EMBL" id="KAJ7769279.1"/>
    </source>
</evidence>
<feature type="compositionally biased region" description="Acidic residues" evidence="1">
    <location>
        <begin position="31"/>
        <end position="40"/>
    </location>
</feature>
<feature type="compositionally biased region" description="Basic and acidic residues" evidence="1">
    <location>
        <begin position="182"/>
        <end position="192"/>
    </location>
</feature>
<evidence type="ECO:0000256" key="1">
    <source>
        <dbReference type="SAM" id="MobiDB-lite"/>
    </source>
</evidence>
<organism evidence="2 3">
    <name type="scientific">Mycena metata</name>
    <dbReference type="NCBI Taxonomy" id="1033252"/>
    <lineage>
        <taxon>Eukaryota</taxon>
        <taxon>Fungi</taxon>
        <taxon>Dikarya</taxon>
        <taxon>Basidiomycota</taxon>
        <taxon>Agaricomycotina</taxon>
        <taxon>Agaricomycetes</taxon>
        <taxon>Agaricomycetidae</taxon>
        <taxon>Agaricales</taxon>
        <taxon>Marasmiineae</taxon>
        <taxon>Mycenaceae</taxon>
        <taxon>Mycena</taxon>
    </lineage>
</organism>
<gene>
    <name evidence="2" type="ORF">B0H16DRAFT_1715750</name>
</gene>
<keyword evidence="3" id="KW-1185">Reference proteome</keyword>
<feature type="compositionally biased region" description="Basic and acidic residues" evidence="1">
    <location>
        <begin position="1"/>
        <end position="10"/>
    </location>
</feature>
<dbReference type="AlphaFoldDB" id="A0AAD7JTL2"/>
<protein>
    <submittedName>
        <fullName evidence="2">Uncharacterized protein</fullName>
    </submittedName>
</protein>
<feature type="compositionally biased region" description="Acidic residues" evidence="1">
    <location>
        <begin position="166"/>
        <end position="178"/>
    </location>
</feature>